<dbReference type="InterPro" id="IPR001632">
    <property type="entry name" value="WD40_G-protein_beta-like"/>
</dbReference>
<accession>A0A1G4KF72</accession>
<dbReference type="Pfam" id="PF00400">
    <property type="entry name" value="WD40"/>
    <property type="match status" value="1"/>
</dbReference>
<keyword evidence="3" id="KW-0677">Repeat</keyword>
<dbReference type="Pfam" id="PF25391">
    <property type="entry name" value="WD40_Gbeta"/>
    <property type="match status" value="1"/>
</dbReference>
<dbReference type="PROSITE" id="PS50294">
    <property type="entry name" value="WD_REPEATS_REGION"/>
    <property type="match status" value="1"/>
</dbReference>
<dbReference type="SMART" id="SM00320">
    <property type="entry name" value="WD40"/>
    <property type="match status" value="7"/>
</dbReference>
<dbReference type="PRINTS" id="PR00320">
    <property type="entry name" value="GPROTEINBRPT"/>
</dbReference>
<dbReference type="PRINTS" id="PR00319">
    <property type="entry name" value="GPROTEINB"/>
</dbReference>
<dbReference type="InterPro" id="IPR036322">
    <property type="entry name" value="WD40_repeat_dom_sf"/>
</dbReference>
<sequence>MVNLGWDYGPRSSDLIHLKEMRGNPGDVEVEIKRKIAQAREETHQLQIVIERTKKKVQDANLAQMSLNVASIGKEDINLKSQLVLGGHNNKISDFRWTSDSQHILSASQDGFMILWDAFSGFKKNAIPLDSQWVLTCAISDSGILAASAGLTNNCTIYRLSEENRVQQQIVSIFKGHTCYISCVEFLGNSNVLTASGDMTCALWDIPKTKKVMEFADHLGDVLTMAIPPKNGADANANIFASGGSDGYVYIWDTRMVSPVQAFYACDSDISTLRFLNGGETIVAGADDGVARMFDMRCDCEIATYSLAQNSQHLSGLKPVKFHPRSPSSYVTNIPVSPATQSVGSSFFDNQGIVSLDFSGSRRLMYVCYTDYGCVIWDTLKAEIVGRLDGHTSRTSGVRTSPDGMAVCTGSWDCTLRVRSPMSL</sequence>
<evidence type="ECO:0000256" key="4">
    <source>
        <dbReference type="ARBA" id="ARBA00023224"/>
    </source>
</evidence>
<dbReference type="PANTHER" id="PTHR19850">
    <property type="entry name" value="GUANINE NUCLEOTIDE-BINDING PROTEIN BETA G PROTEIN BETA"/>
    <property type="match status" value="1"/>
</dbReference>
<dbReference type="PIRSF" id="PIRSF002394">
    <property type="entry name" value="GN-bd_beta"/>
    <property type="match status" value="1"/>
</dbReference>
<dbReference type="PROSITE" id="PS00678">
    <property type="entry name" value="WD_REPEATS_1"/>
    <property type="match status" value="1"/>
</dbReference>
<dbReference type="Proteomes" id="UP000191024">
    <property type="component" value="Chromosome H"/>
</dbReference>
<dbReference type="InterPro" id="IPR016346">
    <property type="entry name" value="G-protein_beta_1-5"/>
</dbReference>
<reference evidence="7" key="1">
    <citation type="submission" date="2016-03" db="EMBL/GenBank/DDBJ databases">
        <authorList>
            <person name="Devillers H."/>
        </authorList>
    </citation>
    <scope>NUCLEOTIDE SEQUENCE [LARGE SCALE GENOMIC DNA]</scope>
</reference>
<protein>
    <submittedName>
        <fullName evidence="6">LAMI_0H06392g1_1</fullName>
    </submittedName>
</protein>
<comment type="similarity">
    <text evidence="1">Belongs to the WD repeat G protein beta family.</text>
</comment>
<keyword evidence="4" id="KW-0807">Transducer</keyword>
<dbReference type="PROSITE" id="PS50082">
    <property type="entry name" value="WD_REPEATS_2"/>
    <property type="match status" value="3"/>
</dbReference>
<dbReference type="Gene3D" id="2.130.10.10">
    <property type="entry name" value="YVTN repeat-like/Quinoprotein amine dehydrogenase"/>
    <property type="match status" value="1"/>
</dbReference>
<dbReference type="SUPFAM" id="SSF50978">
    <property type="entry name" value="WD40 repeat-like"/>
    <property type="match status" value="1"/>
</dbReference>
<dbReference type="STRING" id="1230905.A0A1G4KF72"/>
<dbReference type="GO" id="GO:0007165">
    <property type="term" value="P:signal transduction"/>
    <property type="evidence" value="ECO:0007669"/>
    <property type="project" value="UniProtKB-KW"/>
</dbReference>
<dbReference type="OrthoDB" id="10255630at2759"/>
<dbReference type="EMBL" id="LT598468">
    <property type="protein sequence ID" value="SCV03218.1"/>
    <property type="molecule type" value="Genomic_DNA"/>
</dbReference>
<dbReference type="InterPro" id="IPR015943">
    <property type="entry name" value="WD40/YVTN_repeat-like_dom_sf"/>
</dbReference>
<dbReference type="AlphaFoldDB" id="A0A1G4KF72"/>
<evidence type="ECO:0000313" key="6">
    <source>
        <dbReference type="EMBL" id="SCV03218.1"/>
    </source>
</evidence>
<evidence type="ECO:0000256" key="3">
    <source>
        <dbReference type="ARBA" id="ARBA00022737"/>
    </source>
</evidence>
<dbReference type="InterPro" id="IPR020472">
    <property type="entry name" value="WD40_PAC1"/>
</dbReference>
<evidence type="ECO:0000256" key="1">
    <source>
        <dbReference type="ARBA" id="ARBA00009768"/>
    </source>
</evidence>
<gene>
    <name evidence="6" type="ORF">LAMI_0H06392G</name>
</gene>
<keyword evidence="7" id="KW-1185">Reference proteome</keyword>
<feature type="repeat" description="WD" evidence="5">
    <location>
        <begin position="215"/>
        <end position="262"/>
    </location>
</feature>
<dbReference type="InterPro" id="IPR001680">
    <property type="entry name" value="WD40_rpt"/>
</dbReference>
<dbReference type="InterPro" id="IPR019775">
    <property type="entry name" value="WD40_repeat_CS"/>
</dbReference>
<feature type="repeat" description="WD" evidence="5">
    <location>
        <begin position="174"/>
        <end position="214"/>
    </location>
</feature>
<evidence type="ECO:0000256" key="5">
    <source>
        <dbReference type="PROSITE-ProRule" id="PRU00221"/>
    </source>
</evidence>
<proteinExistence type="inferred from homology"/>
<evidence type="ECO:0000256" key="2">
    <source>
        <dbReference type="ARBA" id="ARBA00022574"/>
    </source>
</evidence>
<evidence type="ECO:0000313" key="7">
    <source>
        <dbReference type="Proteomes" id="UP000191024"/>
    </source>
</evidence>
<name>A0A1G4KF72_9SACH</name>
<feature type="repeat" description="WD" evidence="5">
    <location>
        <begin position="85"/>
        <end position="117"/>
    </location>
</feature>
<keyword evidence="2 5" id="KW-0853">WD repeat</keyword>
<dbReference type="CDD" id="cd00200">
    <property type="entry name" value="WD40"/>
    <property type="match status" value="1"/>
</dbReference>
<organism evidence="6 7">
    <name type="scientific">Lachancea mirantina</name>
    <dbReference type="NCBI Taxonomy" id="1230905"/>
    <lineage>
        <taxon>Eukaryota</taxon>
        <taxon>Fungi</taxon>
        <taxon>Dikarya</taxon>
        <taxon>Ascomycota</taxon>
        <taxon>Saccharomycotina</taxon>
        <taxon>Saccharomycetes</taxon>
        <taxon>Saccharomycetales</taxon>
        <taxon>Saccharomycetaceae</taxon>
        <taxon>Lachancea</taxon>
    </lineage>
</organism>